<dbReference type="GO" id="GO:0033961">
    <property type="term" value="F:cis-stilbene-oxide hydrolase activity"/>
    <property type="evidence" value="ECO:0007669"/>
    <property type="project" value="UniProtKB-EC"/>
</dbReference>
<dbReference type="Pfam" id="PF00561">
    <property type="entry name" value="Abhydrolase_1"/>
    <property type="match status" value="1"/>
</dbReference>
<organism evidence="2 3">
    <name type="scientific">Cajanus cajan</name>
    <name type="common">Pigeon pea</name>
    <name type="synonym">Cajanus indicus</name>
    <dbReference type="NCBI Taxonomy" id="3821"/>
    <lineage>
        <taxon>Eukaryota</taxon>
        <taxon>Viridiplantae</taxon>
        <taxon>Streptophyta</taxon>
        <taxon>Embryophyta</taxon>
        <taxon>Tracheophyta</taxon>
        <taxon>Spermatophyta</taxon>
        <taxon>Magnoliopsida</taxon>
        <taxon>eudicotyledons</taxon>
        <taxon>Gunneridae</taxon>
        <taxon>Pentapetalae</taxon>
        <taxon>rosids</taxon>
        <taxon>fabids</taxon>
        <taxon>Fabales</taxon>
        <taxon>Fabaceae</taxon>
        <taxon>Papilionoideae</taxon>
        <taxon>50 kb inversion clade</taxon>
        <taxon>NPAAA clade</taxon>
        <taxon>indigoferoid/millettioid clade</taxon>
        <taxon>Phaseoleae</taxon>
        <taxon>Cajanus</taxon>
    </lineage>
</organism>
<proteinExistence type="predicted"/>
<dbReference type="InterPro" id="IPR000073">
    <property type="entry name" value="AB_hydrolase_1"/>
</dbReference>
<dbReference type="PANTHER" id="PTHR43689:SF14">
    <property type="entry name" value="LYSOPHOSPHOLIPASE BODYGUARD 4-RELATED"/>
    <property type="match status" value="1"/>
</dbReference>
<gene>
    <name evidence="2" type="ORF">KK1_018574</name>
</gene>
<keyword evidence="2" id="KW-0378">Hydrolase</keyword>
<sequence length="434" mass="49093">MSLPLSSPKWLTLTISAKPLNSILCYLVFLIFDLLDAVFCVIYGYLDERIEGEASPCCCSNRERQKRRMNVADDGLSDSLYERKNTFREMGFLQFGRKKEGSNRKHGGGGGRSLNRWSDCGCESCLSWANDGSDYKLHFVLKEPLLVTGENFRGNSSENVIFLHGFMCSSSFWTQTVFPYFSEEVNGDYRLIAVDLLGFGKSPKPRDCSYTLKDHVEMIEKSVIQPLELSSFHLVAHSMGCIIALALAAKYPMSVKSITLVAPPYTSSEGNDACLNALSMLAGKKLWSPLSFGSSFMSWYEHLGRTVCLVYCRNHRMWESILKFITRKRDLHFLTMDMTRHTHHSAWSSMHNVICGGAKFVDTYLIILTKVGVRISVIQGDQDQVVPMECCRNFKLKAPNAEINIIPNADHSTVIFGREKEFAYSLEHTWESCC</sequence>
<accession>A0A151TAC4</accession>
<evidence type="ECO:0000313" key="2">
    <source>
        <dbReference type="EMBL" id="KYP63987.1"/>
    </source>
</evidence>
<dbReference type="PANTHER" id="PTHR43689">
    <property type="entry name" value="HYDROLASE"/>
    <property type="match status" value="1"/>
</dbReference>
<dbReference type="Gene3D" id="3.40.50.1820">
    <property type="entry name" value="alpha/beta hydrolase"/>
    <property type="match status" value="1"/>
</dbReference>
<dbReference type="SUPFAM" id="SSF53474">
    <property type="entry name" value="alpha/beta-Hydrolases"/>
    <property type="match status" value="1"/>
</dbReference>
<name>A0A151TAC4_CAJCA</name>
<dbReference type="EC" id="3.3.2.9" evidence="2"/>
<evidence type="ECO:0000313" key="3">
    <source>
        <dbReference type="Proteomes" id="UP000075243"/>
    </source>
</evidence>
<reference evidence="2 3" key="1">
    <citation type="journal article" date="2012" name="Nat. Biotechnol.">
        <title>Draft genome sequence of pigeonpea (Cajanus cajan), an orphan legume crop of resource-poor farmers.</title>
        <authorList>
            <person name="Varshney R.K."/>
            <person name="Chen W."/>
            <person name="Li Y."/>
            <person name="Bharti A.K."/>
            <person name="Saxena R.K."/>
            <person name="Schlueter J.A."/>
            <person name="Donoghue M.T."/>
            <person name="Azam S."/>
            <person name="Fan G."/>
            <person name="Whaley A.M."/>
            <person name="Farmer A.D."/>
            <person name="Sheridan J."/>
            <person name="Iwata A."/>
            <person name="Tuteja R."/>
            <person name="Penmetsa R.V."/>
            <person name="Wu W."/>
            <person name="Upadhyaya H.D."/>
            <person name="Yang S.P."/>
            <person name="Shah T."/>
            <person name="Saxena K.B."/>
            <person name="Michael T."/>
            <person name="McCombie W.R."/>
            <person name="Yang B."/>
            <person name="Zhang G."/>
            <person name="Yang H."/>
            <person name="Wang J."/>
            <person name="Spillane C."/>
            <person name="Cook D.R."/>
            <person name="May G.D."/>
            <person name="Xu X."/>
            <person name="Jackson S.A."/>
        </authorList>
    </citation>
    <scope>NUCLEOTIDE SEQUENCE [LARGE SCALE GENOMIC DNA]</scope>
    <source>
        <strain evidence="3">cv. Asha</strain>
    </source>
</reference>
<dbReference type="PRINTS" id="PR00111">
    <property type="entry name" value="ABHYDROLASE"/>
</dbReference>
<dbReference type="AlphaFoldDB" id="A0A151TAC4"/>
<protein>
    <submittedName>
        <fullName evidence="2">Dihydrolipoyllysine-residue acetyltransferase component of acetoin cleaving system</fullName>
        <ecNumber evidence="2">3.3.2.9</ecNumber>
    </submittedName>
</protein>
<feature type="domain" description="AB hydrolase-1" evidence="1">
    <location>
        <begin position="160"/>
        <end position="267"/>
    </location>
</feature>
<evidence type="ECO:0000259" key="1">
    <source>
        <dbReference type="Pfam" id="PF00561"/>
    </source>
</evidence>
<dbReference type="EMBL" id="CM003609">
    <property type="protein sequence ID" value="KYP63987.1"/>
    <property type="molecule type" value="Genomic_DNA"/>
</dbReference>
<dbReference type="Gramene" id="C.cajan_18043.t">
    <property type="protein sequence ID" value="C.cajan_18043.t"/>
    <property type="gene ID" value="C.cajan_18043"/>
</dbReference>
<dbReference type="Proteomes" id="UP000075243">
    <property type="component" value="Chromosome 7"/>
</dbReference>
<dbReference type="OMA" id="CGGAKFM"/>
<dbReference type="InterPro" id="IPR029058">
    <property type="entry name" value="AB_hydrolase_fold"/>
</dbReference>
<keyword evidence="3" id="KW-1185">Reference proteome</keyword>